<feature type="binding site" evidence="9">
    <location>
        <position position="65"/>
    </location>
    <ligand>
        <name>substrate</name>
    </ligand>
</feature>
<dbReference type="HAMAP" id="MF_00197">
    <property type="entry name" value="DAP_epimerase"/>
    <property type="match status" value="1"/>
</dbReference>
<dbReference type="GO" id="GO:0009089">
    <property type="term" value="P:lysine biosynthetic process via diaminopimelate"/>
    <property type="evidence" value="ECO:0007669"/>
    <property type="project" value="UniProtKB-UniRule"/>
</dbReference>
<feature type="active site" evidence="10">
    <location>
        <position position="74"/>
    </location>
</feature>
<evidence type="ECO:0000313" key="11">
    <source>
        <dbReference type="EMBL" id="HHI66346.1"/>
    </source>
</evidence>
<evidence type="ECO:0000256" key="6">
    <source>
        <dbReference type="ARBA" id="ARBA00023154"/>
    </source>
</evidence>
<evidence type="ECO:0000256" key="2">
    <source>
        <dbReference type="ARBA" id="ARBA00010219"/>
    </source>
</evidence>
<feature type="site" description="Could be important to modulate the pK values of the two catalytic cysteine residues" evidence="9">
    <location>
        <position position="168"/>
    </location>
</feature>
<evidence type="ECO:0000256" key="7">
    <source>
        <dbReference type="ARBA" id="ARBA00023235"/>
    </source>
</evidence>
<reference evidence="11" key="1">
    <citation type="journal article" date="2020" name="mSystems">
        <title>Genome- and Community-Level Interaction Insights into Carbon Utilization and Element Cycling Functions of Hydrothermarchaeota in Hydrothermal Sediment.</title>
        <authorList>
            <person name="Zhou Z."/>
            <person name="Liu Y."/>
            <person name="Xu W."/>
            <person name="Pan J."/>
            <person name="Luo Z.H."/>
            <person name="Li M."/>
        </authorList>
    </citation>
    <scope>NUCLEOTIDE SEQUENCE [LARGE SCALE GENOMIC DNA]</scope>
    <source>
        <strain evidence="11">SpSt-1019</strain>
    </source>
</reference>
<evidence type="ECO:0000256" key="8">
    <source>
        <dbReference type="ARBA" id="ARBA00051712"/>
    </source>
</evidence>
<dbReference type="Pfam" id="PF01678">
    <property type="entry name" value="DAP_epimerase"/>
    <property type="match status" value="2"/>
</dbReference>
<dbReference type="FunFam" id="3.10.310.10:FF:000001">
    <property type="entry name" value="Diaminopimelate epimerase"/>
    <property type="match status" value="1"/>
</dbReference>
<comment type="caution">
    <text evidence="11">The sequence shown here is derived from an EMBL/GenBank/DDBJ whole genome shotgun (WGS) entry which is preliminary data.</text>
</comment>
<dbReference type="GO" id="GO:0008837">
    <property type="term" value="F:diaminopimelate epimerase activity"/>
    <property type="evidence" value="ECO:0007669"/>
    <property type="project" value="UniProtKB-UniRule"/>
</dbReference>
<dbReference type="NCBIfam" id="TIGR00652">
    <property type="entry name" value="DapF"/>
    <property type="match status" value="1"/>
</dbReference>
<dbReference type="GO" id="GO:0005829">
    <property type="term" value="C:cytosol"/>
    <property type="evidence" value="ECO:0007669"/>
    <property type="project" value="TreeGrafter"/>
</dbReference>
<keyword evidence="5 9" id="KW-0028">Amino-acid biosynthesis</keyword>
<feature type="active site" description="Proton acceptor" evidence="9">
    <location>
        <position position="227"/>
    </location>
</feature>
<dbReference type="PANTHER" id="PTHR31689">
    <property type="entry name" value="DIAMINOPIMELATE EPIMERASE, CHLOROPLASTIC"/>
    <property type="match status" value="1"/>
</dbReference>
<comment type="similarity">
    <text evidence="2 9">Belongs to the diaminopimelate epimerase family.</text>
</comment>
<evidence type="ECO:0000256" key="1">
    <source>
        <dbReference type="ARBA" id="ARBA00005196"/>
    </source>
</evidence>
<accession>A0A7C5PB57</accession>
<dbReference type="SUPFAM" id="SSF54506">
    <property type="entry name" value="Diaminopimelate epimerase-like"/>
    <property type="match status" value="2"/>
</dbReference>
<comment type="catalytic activity">
    <reaction evidence="8 9">
        <text>(2S,6S)-2,6-diaminopimelate = meso-2,6-diaminopimelate</text>
        <dbReference type="Rhea" id="RHEA:15393"/>
        <dbReference type="ChEBI" id="CHEBI:57609"/>
        <dbReference type="ChEBI" id="CHEBI:57791"/>
        <dbReference type="EC" id="5.1.1.7"/>
    </reaction>
</comment>
<comment type="pathway">
    <text evidence="1 9">Amino-acid biosynthesis; L-lysine biosynthesis via DAP pathway; DL-2,6-diaminopimelate from LL-2,6-diaminopimelate: step 1/1.</text>
</comment>
<name>A0A7C5PB57_9BACT</name>
<dbReference type="PROSITE" id="PS01326">
    <property type="entry name" value="DAP_EPIMERASE"/>
    <property type="match status" value="1"/>
</dbReference>
<keyword evidence="6 9" id="KW-0457">Lysine biosynthesis</keyword>
<evidence type="ECO:0000256" key="9">
    <source>
        <dbReference type="HAMAP-Rule" id="MF_00197"/>
    </source>
</evidence>
<feature type="active site" description="Proton donor" evidence="9">
    <location>
        <position position="74"/>
    </location>
</feature>
<evidence type="ECO:0000256" key="3">
    <source>
        <dbReference type="ARBA" id="ARBA00013080"/>
    </source>
</evidence>
<keyword evidence="4 9" id="KW-0963">Cytoplasm</keyword>
<comment type="caution">
    <text evidence="9">Lacks conserved residue(s) required for the propagation of feature annotation.</text>
</comment>
<evidence type="ECO:0000256" key="4">
    <source>
        <dbReference type="ARBA" id="ARBA00022490"/>
    </source>
</evidence>
<evidence type="ECO:0000256" key="5">
    <source>
        <dbReference type="ARBA" id="ARBA00022605"/>
    </source>
</evidence>
<dbReference type="AlphaFoldDB" id="A0A7C5PB57"/>
<proteinExistence type="inferred from homology"/>
<dbReference type="EC" id="5.1.1.7" evidence="3 9"/>
<feature type="site" description="Could be important to modulate the pK values of the two catalytic cysteine residues" evidence="9">
    <location>
        <position position="218"/>
    </location>
</feature>
<feature type="binding site" evidence="9">
    <location>
        <position position="200"/>
    </location>
    <ligand>
        <name>substrate</name>
    </ligand>
</feature>
<dbReference type="InterPro" id="IPR018510">
    <property type="entry name" value="DAP_epimerase_AS"/>
</dbReference>
<comment type="subcellular location">
    <subcellularLocation>
        <location evidence="9">Cytoplasm</location>
    </subcellularLocation>
</comment>
<dbReference type="PANTHER" id="PTHR31689:SF0">
    <property type="entry name" value="DIAMINOPIMELATE EPIMERASE"/>
    <property type="match status" value="1"/>
</dbReference>
<feature type="binding site" evidence="9">
    <location>
        <begin position="75"/>
        <end position="76"/>
    </location>
    <ligand>
        <name>substrate</name>
    </ligand>
</feature>
<dbReference type="UniPathway" id="UPA00034">
    <property type="reaction ID" value="UER00025"/>
</dbReference>
<feature type="binding site" evidence="9">
    <location>
        <position position="166"/>
    </location>
    <ligand>
        <name>substrate</name>
    </ligand>
</feature>
<keyword evidence="7 9" id="KW-0413">Isomerase</keyword>
<dbReference type="InterPro" id="IPR001653">
    <property type="entry name" value="DAP_epimerase_DapF"/>
</dbReference>
<comment type="function">
    <text evidence="9">Catalyzes the stereoinversion of LL-2,6-diaminopimelate (L,L-DAP) to meso-diaminopimelate (meso-DAP), a precursor of L-lysine and an essential component of the bacterial peptidoglycan.</text>
</comment>
<dbReference type="Gene3D" id="3.10.310.10">
    <property type="entry name" value="Diaminopimelate Epimerase, Chain A, domain 1"/>
    <property type="match status" value="2"/>
</dbReference>
<dbReference type="EMBL" id="DRUY01000247">
    <property type="protein sequence ID" value="HHI66346.1"/>
    <property type="molecule type" value="Genomic_DNA"/>
</dbReference>
<feature type="binding site" evidence="9">
    <location>
        <begin position="228"/>
        <end position="229"/>
    </location>
    <ligand>
        <name>substrate</name>
    </ligand>
</feature>
<organism evidence="11">
    <name type="scientific">Thermodesulfobium narugense</name>
    <dbReference type="NCBI Taxonomy" id="184064"/>
    <lineage>
        <taxon>Bacteria</taxon>
        <taxon>Pseudomonadati</taxon>
        <taxon>Thermodesulfobiota</taxon>
        <taxon>Thermodesulfobiia</taxon>
        <taxon>Thermodesulfobiales</taxon>
        <taxon>Thermodesulfobiaceae</taxon>
        <taxon>Thermodesulfobium</taxon>
    </lineage>
</organism>
<feature type="binding site" evidence="9">
    <location>
        <begin position="218"/>
        <end position="219"/>
    </location>
    <ligand>
        <name>substrate</name>
    </ligand>
</feature>
<comment type="subunit">
    <text evidence="9">Homodimer.</text>
</comment>
<sequence length="282" mass="31129">MKFYKMHGTGNDFVMLLPEESKVVEKNNPSEIAKKLCDRHFGIGADGIILMLPSDKADLKMRIFNADGSEAEMCGNGIRCFAKLAKDMNIVDKNKIKVETLAGIIIPEIIKSDSKESLVKVDMGIPNLKPESIPIVGFEGKDSVINQRIQINDKTFLNVTCVSMGNPHTVIFMDYDLKKFPIEGIAPEVEHSPWFPKKTNVEFARVISKSDIELRVWERGVGETLACGTGACATAVAAKLNNFTNGKVNIHLPGGILHIEYELNNVFMTATATMVFEGIIKI</sequence>
<gene>
    <name evidence="9" type="primary">dapF</name>
    <name evidence="11" type="ORF">ENL70_07350</name>
</gene>
<feature type="binding site" evidence="9">
    <location>
        <position position="11"/>
    </location>
    <ligand>
        <name>substrate</name>
    </ligand>
</feature>
<evidence type="ECO:0000256" key="10">
    <source>
        <dbReference type="PROSITE-ProRule" id="PRU10125"/>
    </source>
</evidence>
<protein>
    <recommendedName>
        <fullName evidence="3 9">Diaminopimelate epimerase</fullName>
        <shortName evidence="9">DAP epimerase</shortName>
        <ecNumber evidence="3 9">5.1.1.7</ecNumber>
    </recommendedName>
    <alternativeName>
        <fullName evidence="9">PLP-independent amino acid racemase</fullName>
    </alternativeName>
</protein>